<feature type="domain" description="TIL-like" evidence="1">
    <location>
        <begin position="570"/>
        <end position="599"/>
    </location>
</feature>
<accession>A0A0N4UPJ4</accession>
<feature type="domain" description="TIL-like" evidence="1">
    <location>
        <begin position="34"/>
        <end position="72"/>
    </location>
</feature>
<dbReference type="AlphaFoldDB" id="A0A0N4UPJ4"/>
<protein>
    <submittedName>
        <fullName evidence="5">EB domain-containing protein</fullName>
    </submittedName>
</protein>
<organism evidence="3 5">
    <name type="scientific">Dracunculus medinensis</name>
    <name type="common">Guinea worm</name>
    <dbReference type="NCBI Taxonomy" id="318479"/>
    <lineage>
        <taxon>Eukaryota</taxon>
        <taxon>Metazoa</taxon>
        <taxon>Ecdysozoa</taxon>
        <taxon>Nematoda</taxon>
        <taxon>Chromadorea</taxon>
        <taxon>Rhabditida</taxon>
        <taxon>Spirurina</taxon>
        <taxon>Dracunculoidea</taxon>
        <taxon>Dracunculidae</taxon>
        <taxon>Dracunculus</taxon>
    </lineage>
</organism>
<feature type="domain" description="TIL-like" evidence="1">
    <location>
        <begin position="162"/>
        <end position="198"/>
    </location>
</feature>
<dbReference type="InterPro" id="IPR054450">
    <property type="entry name" value="TIL-like_dom"/>
</dbReference>
<reference evidence="5" key="1">
    <citation type="submission" date="2017-02" db="UniProtKB">
        <authorList>
            <consortium name="WormBaseParasite"/>
        </authorList>
    </citation>
    <scope>IDENTIFICATION</scope>
</reference>
<name>A0A0N4UPJ4_DRAME</name>
<dbReference type="Proteomes" id="UP000274756">
    <property type="component" value="Unassembled WGS sequence"/>
</dbReference>
<feature type="domain" description="TIL-like" evidence="1">
    <location>
        <begin position="235"/>
        <end position="280"/>
    </location>
</feature>
<reference evidence="2 4" key="2">
    <citation type="submission" date="2018-11" db="EMBL/GenBank/DDBJ databases">
        <authorList>
            <consortium name="Pathogen Informatics"/>
        </authorList>
    </citation>
    <scope>NUCLEOTIDE SEQUENCE [LARGE SCALE GENOMIC DNA]</scope>
</reference>
<dbReference type="Pfam" id="PF22897">
    <property type="entry name" value="TIL_2"/>
    <property type="match status" value="8"/>
</dbReference>
<dbReference type="EMBL" id="UYYG01001248">
    <property type="protein sequence ID" value="VDN60815.1"/>
    <property type="molecule type" value="Genomic_DNA"/>
</dbReference>
<dbReference type="WBParaSite" id="DME_0000988501-mRNA-1">
    <property type="protein sequence ID" value="DME_0000988501-mRNA-1"/>
    <property type="gene ID" value="DME_0000988501"/>
</dbReference>
<evidence type="ECO:0000259" key="1">
    <source>
        <dbReference type="Pfam" id="PF22897"/>
    </source>
</evidence>
<gene>
    <name evidence="2" type="ORF">DME_LOCUS10788</name>
</gene>
<proteinExistence type="predicted"/>
<feature type="domain" description="TIL-like" evidence="1">
    <location>
        <begin position="410"/>
        <end position="453"/>
    </location>
</feature>
<dbReference type="Proteomes" id="UP000038040">
    <property type="component" value="Unplaced"/>
</dbReference>
<feature type="domain" description="TIL-like" evidence="1">
    <location>
        <begin position="488"/>
        <end position="529"/>
    </location>
</feature>
<evidence type="ECO:0000313" key="4">
    <source>
        <dbReference type="Proteomes" id="UP000274756"/>
    </source>
</evidence>
<evidence type="ECO:0000313" key="2">
    <source>
        <dbReference type="EMBL" id="VDN60815.1"/>
    </source>
</evidence>
<feature type="domain" description="TIL-like" evidence="1">
    <location>
        <begin position="635"/>
        <end position="673"/>
    </location>
</feature>
<dbReference type="OrthoDB" id="409374at2759"/>
<keyword evidence="4" id="KW-1185">Reference proteome</keyword>
<feature type="domain" description="TIL-like" evidence="1">
    <location>
        <begin position="321"/>
        <end position="355"/>
    </location>
</feature>
<evidence type="ECO:0000313" key="3">
    <source>
        <dbReference type="Proteomes" id="UP000038040"/>
    </source>
</evidence>
<sequence length="675" mass="77779">MELSNMGLSFLIEKCNLEPCKVDEIIHDAGCRLTGHKCGINMIFKLISQGITYPSISRYCTQRCVCESEEFVAKTFHWSVDYGIMTTTFIPHLWFLDFQYCPRLRYNMDEEITDLGCRLTGFKCGKNMVFVPVEEFFWYCDGGYCSLGKQVFDYGCMLTGLPCGTNMIFDTMNNNSTEFCIQVCKCAANDYTEINGRCHKKGNIADKYFVEKISRKSFMVGQIFDDFGCFSTHVKCGKNMAFSPIVQFHNISGLIWHEKCLQRCSCRNDKYIEHNKECIERTLDSANPVEKSTPTTHQPCFINANCEHGDSIVDRGCKLSGRKCGTNMEFRSFFLNSSMNVCVQHCLCNNESFVSNRKSCTNRNFILVNNFKNRHEELKKKKEEEILLNCLYGNCSLSQEIIDYGCKLEGYSCGSNMAFRIVDKKKLGDTGITKCTMICECANEFYEKEGECIPKGHQSIFHRYSNPCVIRPCVVGEIFFDGGCRLSGHECGRNMIFVPFTHGMMLDSQYCYQRCSCKNEEFIEKFFQCEKIDEIFQENTIYSINSYKYCPQDHHIYGEEIFDEDCHLTGQRCGPNMIFSNVQNLTIACKQRCICEEEYNYDEQYEECVRKWYCEGGYCKFGMAIYDYGCALTDYKCGINMKFITVIENDVGNCIQLCSCIDEHIEMDGKCLKLA</sequence>
<evidence type="ECO:0000313" key="5">
    <source>
        <dbReference type="WBParaSite" id="DME_0000988501-mRNA-1"/>
    </source>
</evidence>